<reference evidence="2" key="1">
    <citation type="submission" date="2023-10" db="EMBL/GenBank/DDBJ databases">
        <authorList>
            <person name="Chen Y."/>
            <person name="Shah S."/>
            <person name="Dougan E. K."/>
            <person name="Thang M."/>
            <person name="Chan C."/>
        </authorList>
    </citation>
    <scope>NUCLEOTIDE SEQUENCE [LARGE SCALE GENOMIC DNA]</scope>
</reference>
<dbReference type="Proteomes" id="UP001189429">
    <property type="component" value="Unassembled WGS sequence"/>
</dbReference>
<organism evidence="2 3">
    <name type="scientific">Prorocentrum cordatum</name>
    <dbReference type="NCBI Taxonomy" id="2364126"/>
    <lineage>
        <taxon>Eukaryota</taxon>
        <taxon>Sar</taxon>
        <taxon>Alveolata</taxon>
        <taxon>Dinophyceae</taxon>
        <taxon>Prorocentrales</taxon>
        <taxon>Prorocentraceae</taxon>
        <taxon>Prorocentrum</taxon>
    </lineage>
</organism>
<evidence type="ECO:0000313" key="2">
    <source>
        <dbReference type="EMBL" id="CAK0866819.1"/>
    </source>
</evidence>
<feature type="compositionally biased region" description="Polar residues" evidence="1">
    <location>
        <begin position="156"/>
        <end position="176"/>
    </location>
</feature>
<protein>
    <submittedName>
        <fullName evidence="2">Uncharacterized protein</fullName>
    </submittedName>
</protein>
<gene>
    <name evidence="2" type="ORF">PCOR1329_LOCUS53914</name>
</gene>
<accession>A0ABN9V658</accession>
<name>A0ABN9V658_9DINO</name>
<keyword evidence="3" id="KW-1185">Reference proteome</keyword>
<comment type="caution">
    <text evidence="2">The sequence shown here is derived from an EMBL/GenBank/DDBJ whole genome shotgun (WGS) entry which is preliminary data.</text>
</comment>
<dbReference type="EMBL" id="CAUYUJ010016579">
    <property type="protein sequence ID" value="CAK0866819.1"/>
    <property type="molecule type" value="Genomic_DNA"/>
</dbReference>
<evidence type="ECO:0000256" key="1">
    <source>
        <dbReference type="SAM" id="MobiDB-lite"/>
    </source>
</evidence>
<sequence>MQPLGSRSRVSGFCVVVPLGLFPPLQARHSPTRMSGPEMAELAALVQTRTGRARARRLGWLGAPASERPACAVPDGPMLPADAVDQSVGLVDVFSRGSKNHRRGQCMPCRSNGGGLPCPRGETCDCCHYCHGSDKFLVMKRVTNRDKRTGADTEWPTASASCEAPQSTQQEPTQQDEWCATSLPVPPLPGVGFALRHRSPQQLAAMLNEAAPDYYED</sequence>
<proteinExistence type="predicted"/>
<evidence type="ECO:0000313" key="3">
    <source>
        <dbReference type="Proteomes" id="UP001189429"/>
    </source>
</evidence>
<feature type="region of interest" description="Disordered" evidence="1">
    <location>
        <begin position="147"/>
        <end position="181"/>
    </location>
</feature>